<accession>A0A9W9KPF5</accession>
<reference evidence="1" key="1">
    <citation type="submission" date="2022-11" db="EMBL/GenBank/DDBJ databases">
        <authorList>
            <person name="Petersen C."/>
        </authorList>
    </citation>
    <scope>NUCLEOTIDE SEQUENCE</scope>
    <source>
        <strain evidence="1">IBT 30069</strain>
    </source>
</reference>
<dbReference type="Proteomes" id="UP001149165">
    <property type="component" value="Unassembled WGS sequence"/>
</dbReference>
<organism evidence="1 2">
    <name type="scientific">Penicillium angulare</name>
    <dbReference type="NCBI Taxonomy" id="116970"/>
    <lineage>
        <taxon>Eukaryota</taxon>
        <taxon>Fungi</taxon>
        <taxon>Dikarya</taxon>
        <taxon>Ascomycota</taxon>
        <taxon>Pezizomycotina</taxon>
        <taxon>Eurotiomycetes</taxon>
        <taxon>Eurotiomycetidae</taxon>
        <taxon>Eurotiales</taxon>
        <taxon>Aspergillaceae</taxon>
        <taxon>Penicillium</taxon>
    </lineage>
</organism>
<dbReference type="EMBL" id="JAPQKH010000002">
    <property type="protein sequence ID" value="KAJ5112993.1"/>
    <property type="molecule type" value="Genomic_DNA"/>
</dbReference>
<name>A0A9W9KPF5_9EURO</name>
<proteinExistence type="predicted"/>
<evidence type="ECO:0000313" key="1">
    <source>
        <dbReference type="EMBL" id="KAJ5112993.1"/>
    </source>
</evidence>
<comment type="caution">
    <text evidence="1">The sequence shown here is derived from an EMBL/GenBank/DDBJ whole genome shotgun (WGS) entry which is preliminary data.</text>
</comment>
<keyword evidence="2" id="KW-1185">Reference proteome</keyword>
<evidence type="ECO:0000313" key="2">
    <source>
        <dbReference type="Proteomes" id="UP001149165"/>
    </source>
</evidence>
<dbReference type="AlphaFoldDB" id="A0A9W9KPF5"/>
<protein>
    <submittedName>
        <fullName evidence="1">Uncharacterized protein</fullName>
    </submittedName>
</protein>
<reference evidence="1" key="2">
    <citation type="journal article" date="2023" name="IMA Fungus">
        <title>Comparative genomic study of the Penicillium genus elucidates a diverse pangenome and 15 lateral gene transfer events.</title>
        <authorList>
            <person name="Petersen C."/>
            <person name="Sorensen T."/>
            <person name="Nielsen M.R."/>
            <person name="Sondergaard T.E."/>
            <person name="Sorensen J.L."/>
            <person name="Fitzpatrick D.A."/>
            <person name="Frisvad J.C."/>
            <person name="Nielsen K.L."/>
        </authorList>
    </citation>
    <scope>NUCLEOTIDE SEQUENCE</scope>
    <source>
        <strain evidence="1">IBT 30069</strain>
    </source>
</reference>
<sequence length="65" mass="7849">MWKESTVFFRSLSRPNIERREMWREGEAKVAESRVLELEKVTARNFERLGMRDVVAENSFYRLPN</sequence>
<gene>
    <name evidence="1" type="ORF">N7456_001527</name>
</gene>